<evidence type="ECO:0000313" key="2">
    <source>
        <dbReference type="EMBL" id="CAF4843028.1"/>
    </source>
</evidence>
<name>A0A821RSD0_9NEOP</name>
<accession>A0A821RSD0</accession>
<gene>
    <name evidence="2" type="ORF">PMACD_LOCUS6348</name>
</gene>
<reference evidence="2" key="1">
    <citation type="submission" date="2021-02" db="EMBL/GenBank/DDBJ databases">
        <authorList>
            <person name="Steward A R."/>
        </authorList>
    </citation>
    <scope>NUCLEOTIDE SEQUENCE</scope>
</reference>
<feature type="region of interest" description="Disordered" evidence="1">
    <location>
        <begin position="71"/>
        <end position="94"/>
    </location>
</feature>
<dbReference type="Proteomes" id="UP000663880">
    <property type="component" value="Unassembled WGS sequence"/>
</dbReference>
<protein>
    <submittedName>
        <fullName evidence="2">Uncharacterized protein</fullName>
    </submittedName>
</protein>
<organism evidence="2 3">
    <name type="scientific">Pieris macdunnoughi</name>
    <dbReference type="NCBI Taxonomy" id="345717"/>
    <lineage>
        <taxon>Eukaryota</taxon>
        <taxon>Metazoa</taxon>
        <taxon>Ecdysozoa</taxon>
        <taxon>Arthropoda</taxon>
        <taxon>Hexapoda</taxon>
        <taxon>Insecta</taxon>
        <taxon>Pterygota</taxon>
        <taxon>Neoptera</taxon>
        <taxon>Endopterygota</taxon>
        <taxon>Lepidoptera</taxon>
        <taxon>Glossata</taxon>
        <taxon>Ditrysia</taxon>
        <taxon>Papilionoidea</taxon>
        <taxon>Pieridae</taxon>
        <taxon>Pierinae</taxon>
        <taxon>Pieris</taxon>
    </lineage>
</organism>
<comment type="caution">
    <text evidence="2">The sequence shown here is derived from an EMBL/GenBank/DDBJ whole genome shotgun (WGS) entry which is preliminary data.</text>
</comment>
<evidence type="ECO:0000313" key="3">
    <source>
        <dbReference type="Proteomes" id="UP000663880"/>
    </source>
</evidence>
<dbReference type="AlphaFoldDB" id="A0A821RSD0"/>
<proteinExistence type="predicted"/>
<sequence>MTKENLEIALSKILEVGVAGDVHVIADDDLPIHCLVASQVVTFGQCHSTRDLRMSCVQGAFAISCDFDEGSDASAGGRRRVPSRGRAEGRRGALRGSDLPNLRPAFANVLIHPPVIDLHILYMYI</sequence>
<dbReference type="EMBL" id="CAJOBZ010000014">
    <property type="protein sequence ID" value="CAF4843028.1"/>
    <property type="molecule type" value="Genomic_DNA"/>
</dbReference>
<keyword evidence="3" id="KW-1185">Reference proteome</keyword>
<evidence type="ECO:0000256" key="1">
    <source>
        <dbReference type="SAM" id="MobiDB-lite"/>
    </source>
</evidence>